<dbReference type="GO" id="GO:0016757">
    <property type="term" value="F:glycosyltransferase activity"/>
    <property type="evidence" value="ECO:0007669"/>
    <property type="project" value="InterPro"/>
</dbReference>
<dbReference type="Gene3D" id="3.40.50.2000">
    <property type="entry name" value="Glycogen Phosphorylase B"/>
    <property type="match status" value="2"/>
</dbReference>
<sequence>MGGVETFIYNTTKFSNQNKYEYDFLVHGTDHTVFQNEITEFYNGKNHFYFIPSFKKSPIQAIKALFSFYKKNGNKYDFVHLETGAASEVVYVFPFCLFNRFKLISHSHNGGGYSPVINSLFRPIINLSSSIRLACSAEASNWLFGSNNIDKVKIINNGIDTNRFKFNAVARKRIRDQYHINENTFVIGHIGRFSEQKNHKFIIEIFSEIKKVRPNSKLMLIGVGELQPSIKKLVKSLKLNTDVIFCNLKSNTQDYYSTFDVFLMPSLYEGLPVVGIEAQSEGLPCFFSSKISNLIKITDNANILLLTDSAEKWASEIVLSSASIENRKDYAGIVKEKGFSIESTVRELEKTYEA</sequence>
<organism evidence="3 4">
    <name type="scientific">Limosilactobacillus reuteri</name>
    <name type="common">Lactobacillus reuteri</name>
    <dbReference type="NCBI Taxonomy" id="1598"/>
    <lineage>
        <taxon>Bacteria</taxon>
        <taxon>Bacillati</taxon>
        <taxon>Bacillota</taxon>
        <taxon>Bacilli</taxon>
        <taxon>Lactobacillales</taxon>
        <taxon>Lactobacillaceae</taxon>
        <taxon>Limosilactobacillus</taxon>
    </lineage>
</organism>
<gene>
    <name evidence="3" type="ORF">C5O77_07215</name>
</gene>
<feature type="domain" description="Glycosyl transferase family 1" evidence="1">
    <location>
        <begin position="171"/>
        <end position="315"/>
    </location>
</feature>
<name>A0A3M6SCA8_LIMRT</name>
<evidence type="ECO:0000313" key="4">
    <source>
        <dbReference type="Proteomes" id="UP000276940"/>
    </source>
</evidence>
<feature type="domain" description="Glycosyltransferase subfamily 4-like N-terminal" evidence="2">
    <location>
        <begin position="1"/>
        <end position="163"/>
    </location>
</feature>
<evidence type="ECO:0000259" key="2">
    <source>
        <dbReference type="Pfam" id="PF13439"/>
    </source>
</evidence>
<dbReference type="InterPro" id="IPR050194">
    <property type="entry name" value="Glycosyltransferase_grp1"/>
</dbReference>
<evidence type="ECO:0000313" key="3">
    <source>
        <dbReference type="EMBL" id="RMX24921.1"/>
    </source>
</evidence>
<comment type="caution">
    <text evidence="3">The sequence shown here is derived from an EMBL/GenBank/DDBJ whole genome shotgun (WGS) entry which is preliminary data.</text>
</comment>
<dbReference type="InterPro" id="IPR001296">
    <property type="entry name" value="Glyco_trans_1"/>
</dbReference>
<dbReference type="InterPro" id="IPR028098">
    <property type="entry name" value="Glyco_trans_4-like_N"/>
</dbReference>
<dbReference type="Proteomes" id="UP000276940">
    <property type="component" value="Unassembled WGS sequence"/>
</dbReference>
<dbReference type="PANTHER" id="PTHR45947">
    <property type="entry name" value="SULFOQUINOVOSYL TRANSFERASE SQD2"/>
    <property type="match status" value="1"/>
</dbReference>
<dbReference type="Pfam" id="PF13439">
    <property type="entry name" value="Glyco_transf_4"/>
    <property type="match status" value="1"/>
</dbReference>
<dbReference type="SUPFAM" id="SSF53756">
    <property type="entry name" value="UDP-Glycosyltransferase/glycogen phosphorylase"/>
    <property type="match status" value="1"/>
</dbReference>
<dbReference type="PANTHER" id="PTHR45947:SF3">
    <property type="entry name" value="SULFOQUINOVOSYL TRANSFERASE SQD2"/>
    <property type="match status" value="1"/>
</dbReference>
<proteinExistence type="predicted"/>
<dbReference type="AlphaFoldDB" id="A0A3M6SCA8"/>
<reference evidence="3 4" key="1">
    <citation type="journal article" date="2018" name="J Appl Environ Microbiol">
        <title>The gut symbionts Lactobacillus reuteri R2lc and 2010 encode a polyketide synthase cluster that activates the mammalian aryl-hydrocarbon receptor.</title>
        <authorList>
            <person name="Ozcam M."/>
            <person name="Roos S."/>
            <person name="Van Pijkeren J.P."/>
        </authorList>
    </citation>
    <scope>NUCLEOTIDE SEQUENCE [LARGE SCALE GENOMIC DNA]</scope>
    <source>
        <strain evidence="3 4">R2lc</strain>
    </source>
</reference>
<dbReference type="EMBL" id="PTLS01000035">
    <property type="protein sequence ID" value="RMX24921.1"/>
    <property type="molecule type" value="Genomic_DNA"/>
</dbReference>
<evidence type="ECO:0000259" key="1">
    <source>
        <dbReference type="Pfam" id="PF00534"/>
    </source>
</evidence>
<keyword evidence="3" id="KW-0808">Transferase</keyword>
<dbReference type="Pfam" id="PF00534">
    <property type="entry name" value="Glycos_transf_1"/>
    <property type="match status" value="1"/>
</dbReference>
<protein>
    <submittedName>
        <fullName evidence="3">Glycosyltransferase family 1 protein</fullName>
    </submittedName>
</protein>
<accession>A0A3M6SCA8</accession>